<dbReference type="PROSITE" id="PS01031">
    <property type="entry name" value="SHSP"/>
    <property type="match status" value="1"/>
</dbReference>
<evidence type="ECO:0000313" key="5">
    <source>
        <dbReference type="Proteomes" id="UP000480178"/>
    </source>
</evidence>
<accession>A0A6C0GCP5</accession>
<dbReference type="Pfam" id="PF00011">
    <property type="entry name" value="HSP20"/>
    <property type="match status" value="1"/>
</dbReference>
<dbReference type="Gene3D" id="2.60.40.790">
    <property type="match status" value="1"/>
</dbReference>
<dbReference type="CDD" id="cd00298">
    <property type="entry name" value="ACD_sHsps_p23-like"/>
    <property type="match status" value="1"/>
</dbReference>
<proteinExistence type="inferred from homology"/>
<evidence type="ECO:0000256" key="2">
    <source>
        <dbReference type="RuleBase" id="RU003616"/>
    </source>
</evidence>
<name>A0A6C0GCP5_9BACT</name>
<dbReference type="SUPFAM" id="SSF49764">
    <property type="entry name" value="HSP20-like chaperones"/>
    <property type="match status" value="1"/>
</dbReference>
<organism evidence="4 5">
    <name type="scientific">Rhodocytophaga rosea</name>
    <dbReference type="NCBI Taxonomy" id="2704465"/>
    <lineage>
        <taxon>Bacteria</taxon>
        <taxon>Pseudomonadati</taxon>
        <taxon>Bacteroidota</taxon>
        <taxon>Cytophagia</taxon>
        <taxon>Cytophagales</taxon>
        <taxon>Rhodocytophagaceae</taxon>
        <taxon>Rhodocytophaga</taxon>
    </lineage>
</organism>
<keyword evidence="5" id="KW-1185">Reference proteome</keyword>
<evidence type="ECO:0000256" key="1">
    <source>
        <dbReference type="PROSITE-ProRule" id="PRU00285"/>
    </source>
</evidence>
<protein>
    <submittedName>
        <fullName evidence="4">Hsp20 family protein</fullName>
    </submittedName>
</protein>
<comment type="similarity">
    <text evidence="1 2">Belongs to the small heat shock protein (HSP20) family.</text>
</comment>
<dbReference type="InterPro" id="IPR002068">
    <property type="entry name" value="A-crystallin/Hsp20_dom"/>
</dbReference>
<dbReference type="AlphaFoldDB" id="A0A6C0GCP5"/>
<dbReference type="Proteomes" id="UP000480178">
    <property type="component" value="Chromosome"/>
</dbReference>
<gene>
    <name evidence="4" type="ORF">GXP67_03190</name>
</gene>
<feature type="domain" description="SHSP" evidence="3">
    <location>
        <begin position="23"/>
        <end position="130"/>
    </location>
</feature>
<evidence type="ECO:0000259" key="3">
    <source>
        <dbReference type="PROSITE" id="PS01031"/>
    </source>
</evidence>
<dbReference type="RefSeq" id="WP_162441821.1">
    <property type="nucleotide sequence ID" value="NZ_CP048222.1"/>
</dbReference>
<sequence length="130" mass="14777">MEYTIDKNMWRGFLGQMDLMHTLNGGMSMTSLDVAENENDITITISAPSVKPEAYQVFVDHTKLVVYSTYKQQSTQGETGIPMYFKTFDIPYFVDGANIKATFEEGKLVVIMPFSESKQTLQRKIDIELS</sequence>
<dbReference type="KEGG" id="rhoz:GXP67_03190"/>
<reference evidence="4 5" key="1">
    <citation type="submission" date="2020-01" db="EMBL/GenBank/DDBJ databases">
        <authorList>
            <person name="Kim M.K."/>
        </authorList>
    </citation>
    <scope>NUCLEOTIDE SEQUENCE [LARGE SCALE GENOMIC DNA]</scope>
    <source>
        <strain evidence="4 5">172606-1</strain>
    </source>
</reference>
<dbReference type="InterPro" id="IPR008978">
    <property type="entry name" value="HSP20-like_chaperone"/>
</dbReference>
<evidence type="ECO:0000313" key="4">
    <source>
        <dbReference type="EMBL" id="QHT65741.1"/>
    </source>
</evidence>
<dbReference type="EMBL" id="CP048222">
    <property type="protein sequence ID" value="QHT65741.1"/>
    <property type="molecule type" value="Genomic_DNA"/>
</dbReference>